<keyword evidence="6 7" id="KW-0472">Membrane</keyword>
<name>A0A2A9NZL7_9AGAR</name>
<dbReference type="OrthoDB" id="419770at2759"/>
<evidence type="ECO:0000256" key="1">
    <source>
        <dbReference type="ARBA" id="ARBA00004127"/>
    </source>
</evidence>
<evidence type="ECO:0000256" key="5">
    <source>
        <dbReference type="ARBA" id="ARBA00022989"/>
    </source>
</evidence>
<comment type="caution">
    <text evidence="7">Lacks conserved residue(s) required for the propagation of feature annotation.</text>
</comment>
<sequence>MLWARIITLVVAFHLSVASSGDRAPEFIECVSTCTDLDCSQPFPISLRLTRWSCLDDCRYACMHQITDRDTQLGVRTQQYFGKWPFWRFSGMQEPASVLFSLLNFWAHAKGALQIRKKLSDSHPMKSYYLTWAVTSMNAWIWSSIFHTRDLPMTEKLDYFSAALAILYALYYTTIRLFHLYTPPQDNRCDSHRTLKHISQKVLAILFIFLYVAHVSYLTMLPRFDYTYNMIFNLALGLLHNVLWLIYALPSSMSIFQRFPARSRTYRPRFATKAAIIVIVTMAATSLEVLDFPPWVRVIDAHALWHLATAPLAVYWYKFLLNDALDASWREHKS</sequence>
<feature type="signal peptide" evidence="7">
    <location>
        <begin position="1"/>
        <end position="18"/>
    </location>
</feature>
<protein>
    <recommendedName>
        <fullName evidence="7">Post-GPI attachment to proteins factor 3</fullName>
    </recommendedName>
</protein>
<feature type="transmembrane region" description="Helical" evidence="7">
    <location>
        <begin position="128"/>
        <end position="147"/>
    </location>
</feature>
<dbReference type="GO" id="GO:0016788">
    <property type="term" value="F:hydrolase activity, acting on ester bonds"/>
    <property type="evidence" value="ECO:0007669"/>
    <property type="project" value="TreeGrafter"/>
</dbReference>
<feature type="transmembrane region" description="Helical" evidence="7">
    <location>
        <begin position="159"/>
        <end position="181"/>
    </location>
</feature>
<dbReference type="GO" id="GO:0005789">
    <property type="term" value="C:endoplasmic reticulum membrane"/>
    <property type="evidence" value="ECO:0007669"/>
    <property type="project" value="UniProtKB-SubCell"/>
</dbReference>
<keyword evidence="4 7" id="KW-0732">Signal</keyword>
<dbReference type="GO" id="GO:0006506">
    <property type="term" value="P:GPI anchor biosynthetic process"/>
    <property type="evidence" value="ECO:0007669"/>
    <property type="project" value="UniProtKB-KW"/>
</dbReference>
<keyword evidence="2 7" id="KW-0337">GPI-anchor biosynthesis</keyword>
<gene>
    <name evidence="8" type="ORF">AMATHDRAFT_137194</name>
</gene>
<keyword evidence="5 7" id="KW-1133">Transmembrane helix</keyword>
<comment type="similarity">
    <text evidence="7">Belongs to the PGAP3 family.</text>
</comment>
<evidence type="ECO:0000256" key="3">
    <source>
        <dbReference type="ARBA" id="ARBA00022692"/>
    </source>
</evidence>
<evidence type="ECO:0000256" key="4">
    <source>
        <dbReference type="ARBA" id="ARBA00022729"/>
    </source>
</evidence>
<feature type="transmembrane region" description="Helical" evidence="7">
    <location>
        <begin position="226"/>
        <end position="249"/>
    </location>
</feature>
<evidence type="ECO:0000256" key="6">
    <source>
        <dbReference type="ARBA" id="ARBA00023136"/>
    </source>
</evidence>
<evidence type="ECO:0000313" key="8">
    <source>
        <dbReference type="EMBL" id="PFH53566.1"/>
    </source>
</evidence>
<dbReference type="PANTHER" id="PTHR13148:SF0">
    <property type="entry name" value="POST-GPI ATTACHMENT TO PROTEINS FACTOR 3"/>
    <property type="match status" value="1"/>
</dbReference>
<dbReference type="Proteomes" id="UP000242287">
    <property type="component" value="Unassembled WGS sequence"/>
</dbReference>
<evidence type="ECO:0000313" key="9">
    <source>
        <dbReference type="Proteomes" id="UP000242287"/>
    </source>
</evidence>
<organism evidence="8 9">
    <name type="scientific">Amanita thiersii Skay4041</name>
    <dbReference type="NCBI Taxonomy" id="703135"/>
    <lineage>
        <taxon>Eukaryota</taxon>
        <taxon>Fungi</taxon>
        <taxon>Dikarya</taxon>
        <taxon>Basidiomycota</taxon>
        <taxon>Agaricomycotina</taxon>
        <taxon>Agaricomycetes</taxon>
        <taxon>Agaricomycetidae</taxon>
        <taxon>Agaricales</taxon>
        <taxon>Pluteineae</taxon>
        <taxon>Amanitaceae</taxon>
        <taxon>Amanita</taxon>
    </lineage>
</organism>
<evidence type="ECO:0000256" key="2">
    <source>
        <dbReference type="ARBA" id="ARBA00022502"/>
    </source>
</evidence>
<dbReference type="Pfam" id="PF04080">
    <property type="entry name" value="Per1"/>
    <property type="match status" value="1"/>
</dbReference>
<feature type="transmembrane region" description="Helical" evidence="7">
    <location>
        <begin position="202"/>
        <end position="220"/>
    </location>
</feature>
<dbReference type="InterPro" id="IPR007217">
    <property type="entry name" value="Per1-like"/>
</dbReference>
<keyword evidence="7" id="KW-0256">Endoplasmic reticulum</keyword>
<comment type="subcellular location">
    <subcellularLocation>
        <location evidence="1">Endomembrane system</location>
        <topology evidence="1">Multi-pass membrane protein</topology>
    </subcellularLocation>
    <subcellularLocation>
        <location evidence="7">Endoplasmic reticulum membrane</location>
        <topology evidence="7">Multi-pass membrane protein</topology>
    </subcellularLocation>
</comment>
<evidence type="ECO:0000256" key="7">
    <source>
        <dbReference type="RuleBase" id="RU365066"/>
    </source>
</evidence>
<dbReference type="STRING" id="703135.A0A2A9NZL7"/>
<feature type="chain" id="PRO_5016476830" description="Post-GPI attachment to proteins factor 3" evidence="7">
    <location>
        <begin position="19"/>
        <end position="334"/>
    </location>
</feature>
<dbReference type="PANTHER" id="PTHR13148">
    <property type="entry name" value="PER1-RELATED"/>
    <property type="match status" value="1"/>
</dbReference>
<keyword evidence="3 7" id="KW-0812">Transmembrane</keyword>
<proteinExistence type="inferred from homology"/>
<comment type="function">
    <text evidence="7">Involved in the lipid remodeling steps of GPI-anchor maturation.</text>
</comment>
<accession>A0A2A9NZL7</accession>
<feature type="transmembrane region" description="Helical" evidence="7">
    <location>
        <begin position="302"/>
        <end position="321"/>
    </location>
</feature>
<dbReference type="EMBL" id="KZ301973">
    <property type="protein sequence ID" value="PFH53566.1"/>
    <property type="molecule type" value="Genomic_DNA"/>
</dbReference>
<keyword evidence="9" id="KW-1185">Reference proteome</keyword>
<feature type="transmembrane region" description="Helical" evidence="7">
    <location>
        <begin position="270"/>
        <end position="290"/>
    </location>
</feature>
<dbReference type="AlphaFoldDB" id="A0A2A9NZL7"/>
<reference evidence="8 9" key="1">
    <citation type="submission" date="2014-02" db="EMBL/GenBank/DDBJ databases">
        <title>Transposable element dynamics among asymbiotic and ectomycorrhizal Amanita fungi.</title>
        <authorList>
            <consortium name="DOE Joint Genome Institute"/>
            <person name="Hess J."/>
            <person name="Skrede I."/>
            <person name="Wolfe B."/>
            <person name="LaButti K."/>
            <person name="Ohm R.A."/>
            <person name="Grigoriev I.V."/>
            <person name="Pringle A."/>
        </authorList>
    </citation>
    <scope>NUCLEOTIDE SEQUENCE [LARGE SCALE GENOMIC DNA]</scope>
    <source>
        <strain evidence="8 9">SKay4041</strain>
    </source>
</reference>